<dbReference type="EMBL" id="CAXLJM020000001">
    <property type="protein sequence ID" value="CAL8068088.1"/>
    <property type="molecule type" value="Genomic_DNA"/>
</dbReference>
<proteinExistence type="predicted"/>
<protein>
    <submittedName>
        <fullName evidence="2">Uncharacterized protein</fullName>
    </submittedName>
</protein>
<accession>A0ABP1PLK7</accession>
<name>A0ABP1PLK7_9HEXA</name>
<evidence type="ECO:0000313" key="2">
    <source>
        <dbReference type="EMBL" id="CAL8068088.1"/>
    </source>
</evidence>
<feature type="signal peptide" evidence="1">
    <location>
        <begin position="1"/>
        <end position="19"/>
    </location>
</feature>
<keyword evidence="1" id="KW-0732">Signal</keyword>
<organism evidence="2 3">
    <name type="scientific">Orchesella dallaii</name>
    <dbReference type="NCBI Taxonomy" id="48710"/>
    <lineage>
        <taxon>Eukaryota</taxon>
        <taxon>Metazoa</taxon>
        <taxon>Ecdysozoa</taxon>
        <taxon>Arthropoda</taxon>
        <taxon>Hexapoda</taxon>
        <taxon>Collembola</taxon>
        <taxon>Entomobryomorpha</taxon>
        <taxon>Entomobryoidea</taxon>
        <taxon>Orchesellidae</taxon>
        <taxon>Orchesellinae</taxon>
        <taxon>Orchesella</taxon>
    </lineage>
</organism>
<gene>
    <name evidence="2" type="ORF">ODALV1_LOCUS105</name>
</gene>
<evidence type="ECO:0000256" key="1">
    <source>
        <dbReference type="SAM" id="SignalP"/>
    </source>
</evidence>
<dbReference type="Proteomes" id="UP001642540">
    <property type="component" value="Unassembled WGS sequence"/>
</dbReference>
<feature type="chain" id="PRO_5046020654" evidence="1">
    <location>
        <begin position="20"/>
        <end position="198"/>
    </location>
</feature>
<evidence type="ECO:0000313" key="3">
    <source>
        <dbReference type="Proteomes" id="UP001642540"/>
    </source>
</evidence>
<reference evidence="2 3" key="1">
    <citation type="submission" date="2024-08" db="EMBL/GenBank/DDBJ databases">
        <authorList>
            <person name="Cucini C."/>
            <person name="Frati F."/>
        </authorList>
    </citation>
    <scope>NUCLEOTIDE SEQUENCE [LARGE SCALE GENOMIC DNA]</scope>
</reference>
<sequence>MKFFATSVPILLLFAVILANGEIEQLSATDKPSEDKGVAVGPSPDKAPNDGPVVAVAVVEFEITNIPPCQEICARSTLNCTEWNKCAIQHSDICLGFQTVCSGDDFIKTADNADDSKCKCTHTYHVVDLLWIMLIGTLFYVSTRHYVRFISELRNIQKKKDGQKRANCIQNYKQAQEQQKDKVVIPMESDSTPIVITT</sequence>
<comment type="caution">
    <text evidence="2">The sequence shown here is derived from an EMBL/GenBank/DDBJ whole genome shotgun (WGS) entry which is preliminary data.</text>
</comment>
<keyword evidence="3" id="KW-1185">Reference proteome</keyword>